<keyword evidence="1" id="KW-0732">Signal</keyword>
<proteinExistence type="predicted"/>
<accession>A0A502KMP7</accession>
<feature type="signal peptide" evidence="1">
    <location>
        <begin position="1"/>
        <end position="25"/>
    </location>
</feature>
<dbReference type="SUPFAM" id="SSF101874">
    <property type="entry name" value="YceI-like"/>
    <property type="match status" value="1"/>
</dbReference>
<dbReference type="PANTHER" id="PTHR34406:SF1">
    <property type="entry name" value="PROTEIN YCEI"/>
    <property type="match status" value="1"/>
</dbReference>
<gene>
    <name evidence="3" type="ORF">EPA86_16210</name>
</gene>
<evidence type="ECO:0000259" key="2">
    <source>
        <dbReference type="SMART" id="SM00867"/>
    </source>
</evidence>
<dbReference type="NCBIfam" id="NF002994">
    <property type="entry name" value="PRK03757.1"/>
    <property type="match status" value="1"/>
</dbReference>
<dbReference type="Pfam" id="PF04264">
    <property type="entry name" value="YceI"/>
    <property type="match status" value="1"/>
</dbReference>
<dbReference type="OrthoDB" id="9811006at2"/>
<dbReference type="AlphaFoldDB" id="A0A502KMP7"/>
<dbReference type="EMBL" id="SAWY01000040">
    <property type="protein sequence ID" value="TPH12494.1"/>
    <property type="molecule type" value="Genomic_DNA"/>
</dbReference>
<keyword evidence="4" id="KW-1185">Reference proteome</keyword>
<comment type="caution">
    <text evidence="3">The sequence shown here is derived from an EMBL/GenBank/DDBJ whole genome shotgun (WGS) entry which is preliminary data.</text>
</comment>
<feature type="chain" id="PRO_5021397386" evidence="1">
    <location>
        <begin position="26"/>
        <end position="194"/>
    </location>
</feature>
<dbReference type="Gene3D" id="2.40.128.110">
    <property type="entry name" value="Lipid/polyisoprenoid-binding, YceI-like"/>
    <property type="match status" value="1"/>
</dbReference>
<evidence type="ECO:0000313" key="4">
    <source>
        <dbReference type="Proteomes" id="UP000315303"/>
    </source>
</evidence>
<evidence type="ECO:0000313" key="3">
    <source>
        <dbReference type="EMBL" id="TPH12494.1"/>
    </source>
</evidence>
<reference evidence="3 4" key="1">
    <citation type="submission" date="2019-01" db="EMBL/GenBank/DDBJ databases">
        <title>Litorilituus lipolytica sp. nov., isolated from intertidal sand of the Yellow Sea in China.</title>
        <authorList>
            <person name="Liu A."/>
        </authorList>
    </citation>
    <scope>NUCLEOTIDE SEQUENCE [LARGE SCALE GENOMIC DNA]</scope>
    <source>
        <strain evidence="3 4">RZ04</strain>
    </source>
</reference>
<protein>
    <submittedName>
        <fullName evidence="3">YceI family protein</fullName>
    </submittedName>
</protein>
<dbReference type="InterPro" id="IPR007372">
    <property type="entry name" value="Lipid/polyisoprenoid-bd_YceI"/>
</dbReference>
<dbReference type="SMART" id="SM00867">
    <property type="entry name" value="YceI"/>
    <property type="match status" value="1"/>
</dbReference>
<evidence type="ECO:0000256" key="1">
    <source>
        <dbReference type="SAM" id="SignalP"/>
    </source>
</evidence>
<feature type="domain" description="Lipid/polyisoprenoid-binding YceI-like" evidence="2">
    <location>
        <begin position="27"/>
        <end position="192"/>
    </location>
</feature>
<dbReference type="Proteomes" id="UP000315303">
    <property type="component" value="Unassembled WGS sequence"/>
</dbReference>
<dbReference type="PANTHER" id="PTHR34406">
    <property type="entry name" value="PROTEIN YCEI"/>
    <property type="match status" value="1"/>
</dbReference>
<sequence>MNKQMIISGLLAFSVFIGINNTAYAAQYKVDVQGAHAFVQFKIKHLGYSWLLGRFNTFDGNFNYDAAKPNESQIAIDIDVTSIDSNHAERDKHLKGKDFLDVNKFPNAKFVSKNITFTDEKNAVVTGEFTLKGVTKSISFNVEKIGEGNDPWGGYRVGFSGTTSLKLSDYGITYNLGPASTHVDMALHIEGIRQ</sequence>
<organism evidence="3 4">
    <name type="scientific">Litorilituus lipolyticus</name>
    <dbReference type="NCBI Taxonomy" id="2491017"/>
    <lineage>
        <taxon>Bacteria</taxon>
        <taxon>Pseudomonadati</taxon>
        <taxon>Pseudomonadota</taxon>
        <taxon>Gammaproteobacteria</taxon>
        <taxon>Alteromonadales</taxon>
        <taxon>Colwelliaceae</taxon>
        <taxon>Litorilituus</taxon>
    </lineage>
</organism>
<name>A0A502KMP7_9GAMM</name>
<dbReference type="InterPro" id="IPR036761">
    <property type="entry name" value="TTHA0802/YceI-like_sf"/>
</dbReference>